<protein>
    <submittedName>
        <fullName evidence="3">Alpha/beta hydrolase</fullName>
    </submittedName>
</protein>
<evidence type="ECO:0000313" key="4">
    <source>
        <dbReference type="Proteomes" id="UP000664617"/>
    </source>
</evidence>
<comment type="caution">
    <text evidence="3">The sequence shown here is derived from an EMBL/GenBank/DDBJ whole genome shotgun (WGS) entry which is preliminary data.</text>
</comment>
<dbReference type="SUPFAM" id="SSF53474">
    <property type="entry name" value="alpha/beta-Hydrolases"/>
    <property type="match status" value="1"/>
</dbReference>
<dbReference type="InterPro" id="IPR050471">
    <property type="entry name" value="AB_hydrolase"/>
</dbReference>
<sequence>METTTTGTGTAGGNGGTERLVPLPDGGHLCTESFGDPAHRPLLLISGLSASMDWWDAGFCRALATGGRLVIRYDHRDTGASRTDPPGEPSYTGRDMAEDVLRVLDAYDADRAHLAGVSAGGGIAQTVALEWPERVASLSLLSTSPAVPLAPGRSVEDAGLPTSSPEIEELFGNPPPDPDWNDADAVTDHLVEQERIFAGAGFDEGWTRRIARQVVARSVDPASSGNHWNLTDGDPLAAGRTLADLRTPTVVLHGDADPFFRPEHGEALAEAVPDARFVPLEGVGHQFPPPAAWGVVVAEILRVTG</sequence>
<evidence type="ECO:0000256" key="1">
    <source>
        <dbReference type="SAM" id="MobiDB-lite"/>
    </source>
</evidence>
<proteinExistence type="predicted"/>
<feature type="domain" description="AB hydrolase-1" evidence="2">
    <location>
        <begin position="41"/>
        <end position="285"/>
    </location>
</feature>
<evidence type="ECO:0000259" key="2">
    <source>
        <dbReference type="Pfam" id="PF00561"/>
    </source>
</evidence>
<dbReference type="PANTHER" id="PTHR43433">
    <property type="entry name" value="HYDROLASE, ALPHA/BETA FOLD FAMILY PROTEIN"/>
    <property type="match status" value="1"/>
</dbReference>
<reference evidence="3 4" key="1">
    <citation type="submission" date="2021-03" db="EMBL/GenBank/DDBJ databases">
        <authorList>
            <person name="Xin L."/>
        </authorList>
    </citation>
    <scope>NUCLEOTIDE SEQUENCE [LARGE SCALE GENOMIC DNA]</scope>
    <source>
        <strain evidence="3 4">XHU 5031</strain>
    </source>
</reference>
<dbReference type="Pfam" id="PF00561">
    <property type="entry name" value="Abhydrolase_1"/>
    <property type="match status" value="1"/>
</dbReference>
<keyword evidence="4" id="KW-1185">Reference proteome</keyword>
<dbReference type="GO" id="GO:0016787">
    <property type="term" value="F:hydrolase activity"/>
    <property type="evidence" value="ECO:0007669"/>
    <property type="project" value="UniProtKB-KW"/>
</dbReference>
<name>A0ABS3I896_9MICO</name>
<gene>
    <name evidence="3" type="ORF">J0911_09250</name>
</gene>
<evidence type="ECO:0000313" key="3">
    <source>
        <dbReference type="EMBL" id="MBO0609217.1"/>
    </source>
</evidence>
<keyword evidence="3" id="KW-0378">Hydrolase</keyword>
<accession>A0ABS3I896</accession>
<reference evidence="4" key="2">
    <citation type="submission" date="2023-07" db="EMBL/GenBank/DDBJ databases">
        <title>Myceligenerans salitolerans sp. nov., a halotolerant actinomycete isolated from a salt lake in Xinjiang, China.</title>
        <authorList>
            <person name="Guan T."/>
        </authorList>
    </citation>
    <scope>NUCLEOTIDE SEQUENCE [LARGE SCALE GENOMIC DNA]</scope>
    <source>
        <strain evidence="4">XHU 5031</strain>
    </source>
</reference>
<dbReference type="Proteomes" id="UP000664617">
    <property type="component" value="Unassembled WGS sequence"/>
</dbReference>
<dbReference type="PANTHER" id="PTHR43433:SF5">
    <property type="entry name" value="AB HYDROLASE-1 DOMAIN-CONTAINING PROTEIN"/>
    <property type="match status" value="1"/>
</dbReference>
<dbReference type="EMBL" id="JAFMPK010000038">
    <property type="protein sequence ID" value="MBO0609217.1"/>
    <property type="molecule type" value="Genomic_DNA"/>
</dbReference>
<dbReference type="InterPro" id="IPR000073">
    <property type="entry name" value="AB_hydrolase_1"/>
</dbReference>
<dbReference type="InterPro" id="IPR029058">
    <property type="entry name" value="AB_hydrolase_fold"/>
</dbReference>
<dbReference type="Gene3D" id="3.40.50.1820">
    <property type="entry name" value="alpha/beta hydrolase"/>
    <property type="match status" value="1"/>
</dbReference>
<feature type="region of interest" description="Disordered" evidence="1">
    <location>
        <begin position="1"/>
        <end position="23"/>
    </location>
</feature>
<organism evidence="3 4">
    <name type="scientific">Myceligenerans salitolerans</name>
    <dbReference type="NCBI Taxonomy" id="1230528"/>
    <lineage>
        <taxon>Bacteria</taxon>
        <taxon>Bacillati</taxon>
        <taxon>Actinomycetota</taxon>
        <taxon>Actinomycetes</taxon>
        <taxon>Micrococcales</taxon>
        <taxon>Promicromonosporaceae</taxon>
        <taxon>Myceligenerans</taxon>
    </lineage>
</organism>